<feature type="region of interest" description="Disordered" evidence="1">
    <location>
        <begin position="379"/>
        <end position="430"/>
    </location>
</feature>
<protein>
    <submittedName>
        <fullName evidence="2">Uncharacterized protein</fullName>
    </submittedName>
</protein>
<reference evidence="2" key="1">
    <citation type="submission" date="2023-02" db="EMBL/GenBank/DDBJ databases">
        <title>Genome of toxic invasive species Heracleum sosnowskyi carries increased number of genes despite the absence of recent whole-genome duplications.</title>
        <authorList>
            <person name="Schelkunov M."/>
            <person name="Shtratnikova V."/>
            <person name="Makarenko M."/>
            <person name="Klepikova A."/>
            <person name="Omelchenko D."/>
            <person name="Novikova G."/>
            <person name="Obukhova E."/>
            <person name="Bogdanov V."/>
            <person name="Penin A."/>
            <person name="Logacheva M."/>
        </authorList>
    </citation>
    <scope>NUCLEOTIDE SEQUENCE</scope>
    <source>
        <strain evidence="2">Hsosn_3</strain>
        <tissue evidence="2">Leaf</tissue>
    </source>
</reference>
<dbReference type="AlphaFoldDB" id="A0AAD8HL69"/>
<comment type="caution">
    <text evidence="2">The sequence shown here is derived from an EMBL/GenBank/DDBJ whole genome shotgun (WGS) entry which is preliminary data.</text>
</comment>
<dbReference type="Proteomes" id="UP001237642">
    <property type="component" value="Unassembled WGS sequence"/>
</dbReference>
<sequence>MDELAPNVNVPTIFYYSATNQDSTDNVTLSDQGAVYVEAEVDICLDDLVRQRMNVKAELLNELLPYPCVVHTELLMCQPQYHLSMHGLLLLLLLLQELGHVDENYLPDSYNFDSALLLPGLKLMSGLASERGVRKILKFTRVNNKAFAEISKEFNIDQESSQSPDEKHLKRPPRGLQDLYNDCIENWNADRILRQRGREIFIKNAIIVDLQLSPFVSNQLSFVDRREKKCRDYLHELMECTDFDRLLEIINSLSNLISEDQKSADLVDSETARKSVTSFFAAYDALYEEGTATTVCKALDELASLSIPVKIKNYVVVCNTFDEYEEDDIQAVYILSRVSIDKCYDVMTNDVIPVLVKLMPNSFYHLAIAAIDEANKDYTTDEEVSDGEGSSTGDENGSDGIGEDNDDSDDAGEDGDVGGDNLRNDSASDK</sequence>
<reference evidence="2" key="2">
    <citation type="submission" date="2023-05" db="EMBL/GenBank/DDBJ databases">
        <authorList>
            <person name="Schelkunov M.I."/>
        </authorList>
    </citation>
    <scope>NUCLEOTIDE SEQUENCE</scope>
    <source>
        <strain evidence="2">Hsosn_3</strain>
        <tissue evidence="2">Leaf</tissue>
    </source>
</reference>
<name>A0AAD8HL69_9APIA</name>
<feature type="compositionally biased region" description="Acidic residues" evidence="1">
    <location>
        <begin position="401"/>
        <end position="417"/>
    </location>
</feature>
<accession>A0AAD8HL69</accession>
<organism evidence="2 3">
    <name type="scientific">Heracleum sosnowskyi</name>
    <dbReference type="NCBI Taxonomy" id="360622"/>
    <lineage>
        <taxon>Eukaryota</taxon>
        <taxon>Viridiplantae</taxon>
        <taxon>Streptophyta</taxon>
        <taxon>Embryophyta</taxon>
        <taxon>Tracheophyta</taxon>
        <taxon>Spermatophyta</taxon>
        <taxon>Magnoliopsida</taxon>
        <taxon>eudicotyledons</taxon>
        <taxon>Gunneridae</taxon>
        <taxon>Pentapetalae</taxon>
        <taxon>asterids</taxon>
        <taxon>campanulids</taxon>
        <taxon>Apiales</taxon>
        <taxon>Apiaceae</taxon>
        <taxon>Apioideae</taxon>
        <taxon>apioid superclade</taxon>
        <taxon>Tordylieae</taxon>
        <taxon>Tordyliinae</taxon>
        <taxon>Heracleum</taxon>
    </lineage>
</organism>
<proteinExistence type="predicted"/>
<evidence type="ECO:0000313" key="3">
    <source>
        <dbReference type="Proteomes" id="UP001237642"/>
    </source>
</evidence>
<evidence type="ECO:0000313" key="2">
    <source>
        <dbReference type="EMBL" id="KAK1368095.1"/>
    </source>
</evidence>
<keyword evidence="3" id="KW-1185">Reference proteome</keyword>
<gene>
    <name evidence="2" type="ORF">POM88_034187</name>
</gene>
<dbReference type="EMBL" id="JAUIZM010000008">
    <property type="protein sequence ID" value="KAK1368095.1"/>
    <property type="molecule type" value="Genomic_DNA"/>
</dbReference>
<evidence type="ECO:0000256" key="1">
    <source>
        <dbReference type="SAM" id="MobiDB-lite"/>
    </source>
</evidence>